<dbReference type="EMBL" id="CP084930">
    <property type="protein sequence ID" value="USI73597.1"/>
    <property type="molecule type" value="Genomic_DNA"/>
</dbReference>
<dbReference type="Proteomes" id="UP001056937">
    <property type="component" value="Chromosome 1"/>
</dbReference>
<evidence type="ECO:0000313" key="1">
    <source>
        <dbReference type="EMBL" id="USI72908.1"/>
    </source>
</evidence>
<proteinExistence type="predicted"/>
<keyword evidence="3" id="KW-1185">Reference proteome</keyword>
<protein>
    <submittedName>
        <fullName evidence="2">Uncharacterized protein</fullName>
    </submittedName>
</protein>
<accession>A0ABY4X9I8</accession>
<name>A0ABY4X9I8_9SPHN</name>
<gene>
    <name evidence="2" type="ORF">LHA26_03695</name>
    <name evidence="1" type="ORF">LHA26_16845</name>
</gene>
<organism evidence="2 3">
    <name type="scientific">Sphingomonas morindae</name>
    <dbReference type="NCBI Taxonomy" id="1541170"/>
    <lineage>
        <taxon>Bacteria</taxon>
        <taxon>Pseudomonadati</taxon>
        <taxon>Pseudomonadota</taxon>
        <taxon>Alphaproteobacteria</taxon>
        <taxon>Sphingomonadales</taxon>
        <taxon>Sphingomonadaceae</taxon>
        <taxon>Sphingomonas</taxon>
    </lineage>
</organism>
<dbReference type="EMBL" id="CP084930">
    <property type="protein sequence ID" value="USI72908.1"/>
    <property type="molecule type" value="Genomic_DNA"/>
</dbReference>
<sequence length="144" mass="15966">MELNGAAFAAARAAWLHHDLLDERADDLASGSTLAGRQMRLELGDRATVELLIVRREPHDLSGRELGKCLLEAIRVSLQITKAACQRPGRVAILFDARDDLGHAHACVCEFALDPGAFRVAQLCRFHKRLLERGGEPFDGVWRQ</sequence>
<dbReference type="RefSeq" id="WP_252166719.1">
    <property type="nucleotide sequence ID" value="NZ_CP084930.1"/>
</dbReference>
<evidence type="ECO:0000313" key="2">
    <source>
        <dbReference type="EMBL" id="USI73597.1"/>
    </source>
</evidence>
<evidence type="ECO:0000313" key="3">
    <source>
        <dbReference type="Proteomes" id="UP001056937"/>
    </source>
</evidence>
<reference evidence="2" key="1">
    <citation type="journal article" date="2022" name="Toxins">
        <title>Genomic Analysis of Sphingopyxis sp. USTB-05 for Biodegrading Cyanobacterial Hepatotoxins.</title>
        <authorList>
            <person name="Liu C."/>
            <person name="Xu Q."/>
            <person name="Zhao Z."/>
            <person name="Zhang H."/>
            <person name="Liu X."/>
            <person name="Yin C."/>
            <person name="Liu Y."/>
            <person name="Yan H."/>
        </authorList>
    </citation>
    <scope>NUCLEOTIDE SEQUENCE</scope>
    <source>
        <strain evidence="2">NBD5</strain>
    </source>
</reference>